<reference evidence="2" key="1">
    <citation type="submission" date="2015-08" db="EMBL/GenBank/DDBJ databases">
        <authorList>
            <person name="Babu N.S."/>
            <person name="Beckwith C.J."/>
            <person name="Beseler K.G."/>
            <person name="Brison A."/>
            <person name="Carone J.V."/>
            <person name="Caskin T.P."/>
            <person name="Diamond M."/>
            <person name="Durham M.E."/>
            <person name="Foxe J.M."/>
            <person name="Go M."/>
            <person name="Henderson B.A."/>
            <person name="Jones I.B."/>
            <person name="McGettigan J.A."/>
            <person name="Micheletti S.J."/>
            <person name="Nasrallah M.E."/>
            <person name="Ortiz D."/>
            <person name="Piller C.R."/>
            <person name="Privatt S.R."/>
            <person name="Schneider S.L."/>
            <person name="Sharp S."/>
            <person name="Smith T.C."/>
            <person name="Stanton J.D."/>
            <person name="Ullery H.E."/>
            <person name="Wilson R.J."/>
            <person name="Serrano M.G."/>
            <person name="Buck G."/>
            <person name="Lee V."/>
            <person name="Wang Y."/>
            <person name="Carvalho R."/>
            <person name="Voegtly L."/>
            <person name="Shi R."/>
            <person name="Duckworth R."/>
            <person name="Johnson A."/>
            <person name="Loviza R."/>
            <person name="Walstead R."/>
            <person name="Shah Z."/>
            <person name="Kiflezghi M."/>
            <person name="Wade K."/>
            <person name="Ball S.L."/>
            <person name="Bradley K.W."/>
            <person name="Asai D.J."/>
            <person name="Bowman C.A."/>
            <person name="Russell D.A."/>
            <person name="Pope W.H."/>
            <person name="Jacobs-Sera D."/>
            <person name="Hendrix R.W."/>
            <person name="Hatfull G.F."/>
        </authorList>
    </citation>
    <scope>NUCLEOTIDE SEQUENCE</scope>
</reference>
<name>A0A1D1ZQY3_AUXPR</name>
<protein>
    <submittedName>
        <fullName evidence="2">Uncharacterized protein</fullName>
    </submittedName>
</protein>
<sequence>MSSSKQDRQFRALRQLMPWNWDARLEEHPPGEKSMHDFQDVLSCTYDRSRRRRSEPLSTPPPALVATPKAKTMGRGQSGSMKKTRSAGVKVPRTETRSGAPIDELKVDPVELISASPLTKLKSATDEDRASGQEAADGPTEAQELNDMQGLESPGGVVPGPLPPRMHTPGLGIHATPCADAQSPWQAKEGGEPAPCKDQDPSPPQAGDTCPGPEAPVSGPPLSTPKCTAQAPIETLEPSSKPELPPVNRAQPAQTPVPASASGIPIAGTPQAVPTQTSTAAKGSGSALRTPGSAPEQHTAPRQRHLEPESAAEAACLVLTPRGVVSPGVADPVSSEPARAGPSSVSTGPPLALLAALSSLPKTLRSVGAATSARANSPPAGCGASPCPPLFKTPLTAPLPGGSTARTHRRVTGESTASEPRMPVGQSAGTQAASPHAHMTSALLDSSKRGRWPVQEWSAAKRQEVAWLSSSLHAHERRLLQALAPRVA</sequence>
<dbReference type="AlphaFoldDB" id="A0A1D1ZQY3"/>
<feature type="compositionally biased region" description="Basic and acidic residues" evidence="1">
    <location>
        <begin position="189"/>
        <end position="200"/>
    </location>
</feature>
<organism evidence="2">
    <name type="scientific">Auxenochlorella protothecoides</name>
    <name type="common">Green microalga</name>
    <name type="synonym">Chlorella protothecoides</name>
    <dbReference type="NCBI Taxonomy" id="3075"/>
    <lineage>
        <taxon>Eukaryota</taxon>
        <taxon>Viridiplantae</taxon>
        <taxon>Chlorophyta</taxon>
        <taxon>core chlorophytes</taxon>
        <taxon>Trebouxiophyceae</taxon>
        <taxon>Chlorellales</taxon>
        <taxon>Chlorellaceae</taxon>
        <taxon>Auxenochlorella</taxon>
    </lineage>
</organism>
<feature type="region of interest" description="Disordered" evidence="1">
    <location>
        <begin position="398"/>
        <end position="448"/>
    </location>
</feature>
<dbReference type="EMBL" id="GDKF01009218">
    <property type="protein sequence ID" value="JAT69404.1"/>
    <property type="molecule type" value="Transcribed_RNA"/>
</dbReference>
<feature type="region of interest" description="Disordered" evidence="1">
    <location>
        <begin position="19"/>
        <end position="349"/>
    </location>
</feature>
<feature type="compositionally biased region" description="Basic and acidic residues" evidence="1">
    <location>
        <begin position="23"/>
        <end position="39"/>
    </location>
</feature>
<gene>
    <name evidence="2" type="ORF">g.5314</name>
</gene>
<evidence type="ECO:0000313" key="2">
    <source>
        <dbReference type="EMBL" id="JAT69404.1"/>
    </source>
</evidence>
<proteinExistence type="predicted"/>
<evidence type="ECO:0000256" key="1">
    <source>
        <dbReference type="SAM" id="MobiDB-lite"/>
    </source>
</evidence>
<accession>A0A1D1ZQY3</accession>
<feature type="compositionally biased region" description="Polar residues" evidence="1">
    <location>
        <begin position="272"/>
        <end position="281"/>
    </location>
</feature>